<comment type="cofactor">
    <cofactor evidence="1">
        <name>Zn(2+)</name>
        <dbReference type="ChEBI" id="CHEBI:29105"/>
    </cofactor>
</comment>
<dbReference type="GO" id="GO:0071555">
    <property type="term" value="P:cell wall organization"/>
    <property type="evidence" value="ECO:0007669"/>
    <property type="project" value="UniProtKB-KW"/>
</dbReference>
<dbReference type="GO" id="GO:0006508">
    <property type="term" value="P:proteolysis"/>
    <property type="evidence" value="ECO:0007669"/>
    <property type="project" value="UniProtKB-KW"/>
</dbReference>
<evidence type="ECO:0000256" key="6">
    <source>
        <dbReference type="ARBA" id="ARBA00022801"/>
    </source>
</evidence>
<keyword evidence="9" id="KW-0961">Cell wall biogenesis/degradation</keyword>
<evidence type="ECO:0000313" key="14">
    <source>
        <dbReference type="Proteomes" id="UP000000260"/>
    </source>
</evidence>
<keyword evidence="5" id="KW-0732">Signal</keyword>
<evidence type="ECO:0000256" key="10">
    <source>
        <dbReference type="ARBA" id="ARBA00093448"/>
    </source>
</evidence>
<dbReference type="GO" id="GO:0008237">
    <property type="term" value="F:metallopeptidase activity"/>
    <property type="evidence" value="ECO:0007669"/>
    <property type="project" value="UniProtKB-KW"/>
</dbReference>
<dbReference type="SUPFAM" id="SSF55166">
    <property type="entry name" value="Hedgehog/DD-peptidase"/>
    <property type="match status" value="1"/>
</dbReference>
<evidence type="ECO:0000256" key="2">
    <source>
        <dbReference type="ARBA" id="ARBA00004776"/>
    </source>
</evidence>
<evidence type="ECO:0000256" key="1">
    <source>
        <dbReference type="ARBA" id="ARBA00001947"/>
    </source>
</evidence>
<keyword evidence="4" id="KW-0479">Metal-binding</keyword>
<dbReference type="KEGG" id="esa:ESA_02416"/>
<comment type="pathway">
    <text evidence="2">Cell wall biogenesis; cell wall polysaccharide biosynthesis.</text>
</comment>
<dbReference type="Proteomes" id="UP000000260">
    <property type="component" value="Chromosome"/>
</dbReference>
<accession>A7MEV7</accession>
<dbReference type="HOGENOM" id="CLU_080400_1_1_6"/>
<keyword evidence="6" id="KW-0378">Hydrolase</keyword>
<keyword evidence="14" id="KW-1185">Reference proteome</keyword>
<evidence type="ECO:0000256" key="4">
    <source>
        <dbReference type="ARBA" id="ARBA00022723"/>
    </source>
</evidence>
<dbReference type="Gene3D" id="3.30.1380.10">
    <property type="match status" value="1"/>
</dbReference>
<comment type="similarity">
    <text evidence="10">Belongs to the peptidase M15 family.</text>
</comment>
<feature type="transmembrane region" description="Helical" evidence="12">
    <location>
        <begin position="40"/>
        <end position="59"/>
    </location>
</feature>
<dbReference type="EMBL" id="CP000783">
    <property type="protein sequence ID" value="ABU77662.1"/>
    <property type="molecule type" value="Genomic_DNA"/>
</dbReference>
<evidence type="ECO:0000256" key="7">
    <source>
        <dbReference type="ARBA" id="ARBA00022833"/>
    </source>
</evidence>
<reference evidence="13 14" key="1">
    <citation type="journal article" date="2010" name="PLoS ONE">
        <title>Genome sequence of Cronobacter sakazakii BAA-894 and comparative genomic hybridization analysis with other Cronobacter species.</title>
        <authorList>
            <person name="Kucerova E."/>
            <person name="Clifton S.W."/>
            <person name="Xia X.Q."/>
            <person name="Long F."/>
            <person name="Porwollik S."/>
            <person name="Fulton L."/>
            <person name="Fronick C."/>
            <person name="Minx P."/>
            <person name="Kyung K."/>
            <person name="Warren W."/>
            <person name="Fulton R."/>
            <person name="Feng D."/>
            <person name="Wollam A."/>
            <person name="Shah N."/>
            <person name="Bhonagiri V."/>
            <person name="Nash W.E."/>
            <person name="Hallsworth-Pepin K."/>
            <person name="Wilson R.K."/>
            <person name="McClelland M."/>
            <person name="Forsythe S.J."/>
        </authorList>
    </citation>
    <scope>NUCLEOTIDE SEQUENCE [LARGE SCALE GENOMIC DNA]</scope>
    <source>
        <strain evidence="13 14">ATCC BAA-894</strain>
    </source>
</reference>
<evidence type="ECO:0000256" key="3">
    <source>
        <dbReference type="ARBA" id="ARBA00022670"/>
    </source>
</evidence>
<proteinExistence type="inferred from homology"/>
<keyword evidence="7" id="KW-0862">Zinc</keyword>
<keyword evidence="12" id="KW-1133">Transmembrane helix</keyword>
<evidence type="ECO:0000256" key="8">
    <source>
        <dbReference type="ARBA" id="ARBA00023049"/>
    </source>
</evidence>
<organism evidence="13 14">
    <name type="scientific">Cronobacter sakazakii (strain ATCC BAA-894)</name>
    <name type="common">Enterobacter sakazakii</name>
    <dbReference type="NCBI Taxonomy" id="290339"/>
    <lineage>
        <taxon>Bacteria</taxon>
        <taxon>Pseudomonadati</taxon>
        <taxon>Pseudomonadota</taxon>
        <taxon>Gammaproteobacteria</taxon>
        <taxon>Enterobacterales</taxon>
        <taxon>Enterobacteriaceae</taxon>
        <taxon>Cronobacter</taxon>
    </lineage>
</organism>
<dbReference type="GO" id="GO:0046872">
    <property type="term" value="F:metal ion binding"/>
    <property type="evidence" value="ECO:0007669"/>
    <property type="project" value="UniProtKB-KW"/>
</dbReference>
<dbReference type="AlphaFoldDB" id="A7MEV7"/>
<dbReference type="CDD" id="cd14844">
    <property type="entry name" value="Zn-DD-carboxypeptidase_like"/>
    <property type="match status" value="1"/>
</dbReference>
<evidence type="ECO:0000256" key="11">
    <source>
        <dbReference type="ARBA" id="ARBA00093666"/>
    </source>
</evidence>
<evidence type="ECO:0000256" key="5">
    <source>
        <dbReference type="ARBA" id="ARBA00022729"/>
    </source>
</evidence>
<dbReference type="Pfam" id="PF05951">
    <property type="entry name" value="Peptidase_M15_2"/>
    <property type="match status" value="1"/>
</dbReference>
<protein>
    <recommendedName>
        <fullName evidence="11">Murein endopeptidase K</fullName>
    </recommendedName>
</protein>
<name>A7MEV7_CROS8</name>
<keyword evidence="8" id="KW-0482">Metalloprotease</keyword>
<sequence length="211" mass="23615">MTPLRLAVKVPLVRQKCIVIVHLIVDLNIMDKIDAHRRKLLTIGGAALGAAILPTPAFATLSTPRPRILTLNNLHTGESIKAEFFDGRGYIQDELAKLNHFFRDYRANKVKAIDPRLFDQLFRLQGLLGTRKPVQLISGYRSVDTNNELRSKSRGVAKHSYHTKGQAMDFHIEGISLSNIRKAALSLRAGGVGYYPSSNFVHIDTGPLRHW</sequence>
<keyword evidence="12" id="KW-0472">Membrane</keyword>
<gene>
    <name evidence="13" type="ordered locus">ESA_02416</name>
</gene>
<dbReference type="PANTHER" id="PTHR37425:SF1">
    <property type="entry name" value="OUTER MEMBRANE PROTEIN"/>
    <property type="match status" value="1"/>
</dbReference>
<keyword evidence="12" id="KW-0812">Transmembrane</keyword>
<evidence type="ECO:0000256" key="12">
    <source>
        <dbReference type="SAM" id="Phobius"/>
    </source>
</evidence>
<dbReference type="InterPro" id="IPR010275">
    <property type="entry name" value="MepK"/>
</dbReference>
<evidence type="ECO:0000256" key="9">
    <source>
        <dbReference type="ARBA" id="ARBA00023316"/>
    </source>
</evidence>
<evidence type="ECO:0000313" key="13">
    <source>
        <dbReference type="EMBL" id="ABU77662.1"/>
    </source>
</evidence>
<keyword evidence="3" id="KW-0645">Protease</keyword>
<dbReference type="PANTHER" id="PTHR37425">
    <property type="match status" value="1"/>
</dbReference>
<dbReference type="InterPro" id="IPR009045">
    <property type="entry name" value="Zn_M74/Hedgehog-like"/>
</dbReference>